<sequence length="237" mass="27335">MDTMSENKKIALFIDCENISYKLCDEIMKRLNEIGEVCIRKAYGDWRKEALHSWVGLLLQYSIEPIQILTGNRQDDGDRRGKNSSDIKLTIDVVNTLYSRNIDYIALATSDSDFAPLAQEIRKWAIPAIGFGTKNARDELKQSFNSYDELDEQHTLSANKALIKLLHKAIEQNQDRESYALVSRIGNWIKENYYKSASSYGEESWGDIFKQLKNEFELNYSGARNSVMSVRIKRENK</sequence>
<dbReference type="InterPro" id="IPR021139">
    <property type="entry name" value="NYN"/>
</dbReference>
<evidence type="ECO:0000313" key="3">
    <source>
        <dbReference type="Proteomes" id="UP000250166"/>
    </source>
</evidence>
<dbReference type="CDD" id="cd11297">
    <property type="entry name" value="PIN_LabA-like_N_1"/>
    <property type="match status" value="1"/>
</dbReference>
<dbReference type="Gene3D" id="3.40.50.1010">
    <property type="entry name" value="5'-nuclease"/>
    <property type="match status" value="1"/>
</dbReference>
<gene>
    <name evidence="2" type="ORF">NCTC13102_00996</name>
</gene>
<proteinExistence type="predicted"/>
<accession>A0A2X3BD37</accession>
<reference evidence="2 3" key="1">
    <citation type="submission" date="2018-06" db="EMBL/GenBank/DDBJ databases">
        <authorList>
            <consortium name="Pathogen Informatics"/>
            <person name="Doyle S."/>
        </authorList>
    </citation>
    <scope>NUCLEOTIDE SEQUENCE [LARGE SCALE GENOMIC DNA]</scope>
    <source>
        <strain evidence="2 3">NCTC13102</strain>
    </source>
</reference>
<evidence type="ECO:0000313" key="2">
    <source>
        <dbReference type="EMBL" id="SQB98533.1"/>
    </source>
</evidence>
<evidence type="ECO:0000259" key="1">
    <source>
        <dbReference type="Pfam" id="PF01936"/>
    </source>
</evidence>
<dbReference type="Proteomes" id="UP000250166">
    <property type="component" value="Unassembled WGS sequence"/>
</dbReference>
<dbReference type="EMBL" id="UAWL01000006">
    <property type="protein sequence ID" value="SQB98533.1"/>
    <property type="molecule type" value="Genomic_DNA"/>
</dbReference>
<protein>
    <submittedName>
        <fullName evidence="2">NYN domain</fullName>
    </submittedName>
</protein>
<feature type="domain" description="NYN" evidence="1">
    <location>
        <begin position="9"/>
        <end position="145"/>
    </location>
</feature>
<name>A0A2X3BD37_9HELI</name>
<organism evidence="2 3">
    <name type="scientific">Helicobacter fennelliae</name>
    <dbReference type="NCBI Taxonomy" id="215"/>
    <lineage>
        <taxon>Bacteria</taxon>
        <taxon>Pseudomonadati</taxon>
        <taxon>Campylobacterota</taxon>
        <taxon>Epsilonproteobacteria</taxon>
        <taxon>Campylobacterales</taxon>
        <taxon>Helicobacteraceae</taxon>
        <taxon>Helicobacter</taxon>
    </lineage>
</organism>
<dbReference type="PANTHER" id="PTHR35811:SF1">
    <property type="entry name" value="HTH OST-TYPE DOMAIN-CONTAINING PROTEIN"/>
    <property type="match status" value="1"/>
</dbReference>
<dbReference type="AlphaFoldDB" id="A0A2X3BD37"/>
<dbReference type="GO" id="GO:0004540">
    <property type="term" value="F:RNA nuclease activity"/>
    <property type="evidence" value="ECO:0007669"/>
    <property type="project" value="InterPro"/>
</dbReference>
<dbReference type="RefSeq" id="WP_112058570.1">
    <property type="nucleotide sequence ID" value="NZ_UAWL01000006.1"/>
</dbReference>
<dbReference type="Pfam" id="PF01936">
    <property type="entry name" value="NYN"/>
    <property type="match status" value="1"/>
</dbReference>
<dbReference type="PANTHER" id="PTHR35811">
    <property type="entry name" value="SLR1870 PROTEIN"/>
    <property type="match status" value="1"/>
</dbReference>